<gene>
    <name evidence="1" type="ORF">A8C56_05365</name>
</gene>
<accession>A0A1A9I1Q4</accession>
<evidence type="ECO:0000313" key="2">
    <source>
        <dbReference type="Proteomes" id="UP000077667"/>
    </source>
</evidence>
<dbReference type="Proteomes" id="UP000077667">
    <property type="component" value="Chromosome"/>
</dbReference>
<protein>
    <submittedName>
        <fullName evidence="1">Uncharacterized protein</fullName>
    </submittedName>
</protein>
<sequence>MGGQFFQSSSPAHPAIAGEAEGSLYYQKDSSAPSVRNDIPYVASFPTTYNTCHWQSDITFWSAPISPKQQSSGFPLLFGNTNSCKKATLVYRLNIDPQVPGVTNRHFPIIAERILQLSVPETVASGKEYAPV</sequence>
<dbReference type="KEGG" id="nia:A8C56_05365"/>
<dbReference type="STRING" id="1176587.A8C56_05365"/>
<keyword evidence="2" id="KW-1185">Reference proteome</keyword>
<evidence type="ECO:0000313" key="1">
    <source>
        <dbReference type="EMBL" id="ANH80494.1"/>
    </source>
</evidence>
<name>A0A1A9I1Q4_9BACT</name>
<dbReference type="AlphaFoldDB" id="A0A1A9I1Q4"/>
<dbReference type="RefSeq" id="WP_067753055.1">
    <property type="nucleotide sequence ID" value="NZ_CP015772.1"/>
</dbReference>
<organism evidence="1 2">
    <name type="scientific">Niabella ginsenosidivorans</name>
    <dbReference type="NCBI Taxonomy" id="1176587"/>
    <lineage>
        <taxon>Bacteria</taxon>
        <taxon>Pseudomonadati</taxon>
        <taxon>Bacteroidota</taxon>
        <taxon>Chitinophagia</taxon>
        <taxon>Chitinophagales</taxon>
        <taxon>Chitinophagaceae</taxon>
        <taxon>Niabella</taxon>
    </lineage>
</organism>
<reference evidence="1 2" key="1">
    <citation type="submission" date="2016-05" db="EMBL/GenBank/DDBJ databases">
        <title>Niabella ginsenosidivorans BS26 whole genome sequencing.</title>
        <authorList>
            <person name="Im W.T."/>
            <person name="Siddiqi M.Z."/>
        </authorList>
    </citation>
    <scope>NUCLEOTIDE SEQUENCE [LARGE SCALE GENOMIC DNA]</scope>
    <source>
        <strain evidence="1 2">BS26</strain>
    </source>
</reference>
<proteinExistence type="predicted"/>
<dbReference type="EMBL" id="CP015772">
    <property type="protein sequence ID" value="ANH80494.1"/>
    <property type="molecule type" value="Genomic_DNA"/>
</dbReference>